<accession>A0ABN3SM98</accession>
<sequence length="120" mass="13097">MVRRPTPIAPAGEAARRPEEDAPRPTRGSRPRRLLPPRVREDYARRGMTGDFPGSPSRHCTNRVIVRDRAPAPGSRRRSRRPGNAVRPAAGCGGADGLRTVRQHGVVAINFSNEAMQSGQ</sequence>
<reference evidence="2 3" key="1">
    <citation type="journal article" date="2019" name="Int. J. Syst. Evol. Microbiol.">
        <title>The Global Catalogue of Microorganisms (GCM) 10K type strain sequencing project: providing services to taxonomists for standard genome sequencing and annotation.</title>
        <authorList>
            <consortium name="The Broad Institute Genomics Platform"/>
            <consortium name="The Broad Institute Genome Sequencing Center for Infectious Disease"/>
            <person name="Wu L."/>
            <person name="Ma J."/>
        </authorList>
    </citation>
    <scope>NUCLEOTIDE SEQUENCE [LARGE SCALE GENOMIC DNA]</scope>
    <source>
        <strain evidence="2 3">JCM 4531</strain>
    </source>
</reference>
<keyword evidence="3" id="KW-1185">Reference proteome</keyword>
<evidence type="ECO:0000313" key="3">
    <source>
        <dbReference type="Proteomes" id="UP001499989"/>
    </source>
</evidence>
<protein>
    <submittedName>
        <fullName evidence="2">Uncharacterized protein</fullName>
    </submittedName>
</protein>
<gene>
    <name evidence="2" type="ORF">GCM10010310_27480</name>
</gene>
<organism evidence="2 3">
    <name type="scientific">Streptomyces violaceolatus</name>
    <dbReference type="NCBI Taxonomy" id="67378"/>
    <lineage>
        <taxon>Bacteria</taxon>
        <taxon>Bacillati</taxon>
        <taxon>Actinomycetota</taxon>
        <taxon>Actinomycetes</taxon>
        <taxon>Kitasatosporales</taxon>
        <taxon>Streptomycetaceae</taxon>
        <taxon>Streptomyces</taxon>
        <taxon>Streptomyces violaceoruber group</taxon>
    </lineage>
</organism>
<feature type="compositionally biased region" description="Basic and acidic residues" evidence="1">
    <location>
        <begin position="14"/>
        <end position="24"/>
    </location>
</feature>
<dbReference type="Proteomes" id="UP001499989">
    <property type="component" value="Unassembled WGS sequence"/>
</dbReference>
<dbReference type="EMBL" id="BAAASK010000005">
    <property type="protein sequence ID" value="GAA2680396.1"/>
    <property type="molecule type" value="Genomic_DNA"/>
</dbReference>
<evidence type="ECO:0000313" key="2">
    <source>
        <dbReference type="EMBL" id="GAA2680396.1"/>
    </source>
</evidence>
<evidence type="ECO:0000256" key="1">
    <source>
        <dbReference type="SAM" id="MobiDB-lite"/>
    </source>
</evidence>
<proteinExistence type="predicted"/>
<comment type="caution">
    <text evidence="2">The sequence shown here is derived from an EMBL/GenBank/DDBJ whole genome shotgun (WGS) entry which is preliminary data.</text>
</comment>
<feature type="region of interest" description="Disordered" evidence="1">
    <location>
        <begin position="1"/>
        <end position="97"/>
    </location>
</feature>
<name>A0ABN3SM98_9ACTN</name>